<accession>A0A2T5F110</accession>
<dbReference type="InterPro" id="IPR036162">
    <property type="entry name" value="Resolvase-like_N_sf"/>
</dbReference>
<proteinExistence type="predicted"/>
<dbReference type="Gene3D" id="3.90.1750.20">
    <property type="entry name" value="Putative Large Serine Recombinase, Chain B, Domain 2"/>
    <property type="match status" value="1"/>
</dbReference>
<evidence type="ECO:0000313" key="5">
    <source>
        <dbReference type="Proteomes" id="UP000244197"/>
    </source>
</evidence>
<gene>
    <name evidence="4" type="ORF">CWO07_02235</name>
</gene>
<dbReference type="RefSeq" id="WP_108187203.1">
    <property type="nucleotide sequence ID" value="NZ_PIFK01000003.1"/>
</dbReference>
<keyword evidence="1" id="KW-0238">DNA-binding</keyword>
<evidence type="ECO:0000313" key="4">
    <source>
        <dbReference type="EMBL" id="PTP39408.1"/>
    </source>
</evidence>
<name>A0A2T5F110_VIBSP</name>
<comment type="caution">
    <text evidence="4">The sequence shown here is derived from an EMBL/GenBank/DDBJ whole genome shotgun (WGS) entry which is preliminary data.</text>
</comment>
<feature type="domain" description="Resolvase/invertase-type recombinase catalytic" evidence="3">
    <location>
        <begin position="13"/>
        <end position="182"/>
    </location>
</feature>
<dbReference type="InterPro" id="IPR006119">
    <property type="entry name" value="Resolv_N"/>
</dbReference>
<protein>
    <submittedName>
        <fullName evidence="4">Recombinase family protein</fullName>
    </submittedName>
</protein>
<dbReference type="InterPro" id="IPR050639">
    <property type="entry name" value="SSR_resolvase"/>
</dbReference>
<dbReference type="SUPFAM" id="SSF53041">
    <property type="entry name" value="Resolvase-like"/>
    <property type="match status" value="1"/>
</dbReference>
<evidence type="ECO:0000256" key="1">
    <source>
        <dbReference type="ARBA" id="ARBA00023125"/>
    </source>
</evidence>
<dbReference type="EMBL" id="PIFK01000003">
    <property type="protein sequence ID" value="PTP39408.1"/>
    <property type="molecule type" value="Genomic_DNA"/>
</dbReference>
<dbReference type="InterPro" id="IPR038109">
    <property type="entry name" value="DNA_bind_recomb_sf"/>
</dbReference>
<dbReference type="InterPro" id="IPR011109">
    <property type="entry name" value="DNA_bind_recombinase_dom"/>
</dbReference>
<evidence type="ECO:0000256" key="2">
    <source>
        <dbReference type="ARBA" id="ARBA00023172"/>
    </source>
</evidence>
<dbReference type="Pfam" id="PF00239">
    <property type="entry name" value="Resolvase"/>
    <property type="match status" value="1"/>
</dbReference>
<reference evidence="4 5" key="1">
    <citation type="submission" date="2017-11" db="EMBL/GenBank/DDBJ databases">
        <title>Population delineation of vibrios coincides with oyster pathogenicity.</title>
        <authorList>
            <person name="Bruto M."/>
            <person name="Labreuche Y."/>
            <person name="James A."/>
            <person name="Piel D."/>
            <person name="Chenivesse S."/>
            <person name="Petton B."/>
            <person name="Polz M.F."/>
            <person name="Le Roux F."/>
        </authorList>
    </citation>
    <scope>NUCLEOTIDE SEQUENCE [LARGE SCALE GENOMIC DNA]</scope>
    <source>
        <strain evidence="4 5">FF_144</strain>
    </source>
</reference>
<dbReference type="CDD" id="cd00338">
    <property type="entry name" value="Ser_Recombinase"/>
    <property type="match status" value="1"/>
</dbReference>
<dbReference type="SMART" id="SM00857">
    <property type="entry name" value="Resolvase"/>
    <property type="match status" value="1"/>
</dbReference>
<dbReference type="GO" id="GO:0003677">
    <property type="term" value="F:DNA binding"/>
    <property type="evidence" value="ECO:0007669"/>
    <property type="project" value="UniProtKB-KW"/>
</dbReference>
<dbReference type="Pfam" id="PF07508">
    <property type="entry name" value="Recombinase"/>
    <property type="match status" value="1"/>
</dbReference>
<dbReference type="GO" id="GO:0000150">
    <property type="term" value="F:DNA strand exchange activity"/>
    <property type="evidence" value="ECO:0007669"/>
    <property type="project" value="InterPro"/>
</dbReference>
<dbReference type="PANTHER" id="PTHR30461:SF2">
    <property type="entry name" value="SERINE RECOMBINASE PINE-RELATED"/>
    <property type="match status" value="1"/>
</dbReference>
<dbReference type="Gene3D" id="3.40.50.1390">
    <property type="entry name" value="Resolvase, N-terminal catalytic domain"/>
    <property type="match status" value="1"/>
</dbReference>
<evidence type="ECO:0000259" key="3">
    <source>
        <dbReference type="SMART" id="SM00857"/>
    </source>
</evidence>
<organism evidence="4 5">
    <name type="scientific">Vibrio splendidus</name>
    <dbReference type="NCBI Taxonomy" id="29497"/>
    <lineage>
        <taxon>Bacteria</taxon>
        <taxon>Pseudomonadati</taxon>
        <taxon>Pseudomonadota</taxon>
        <taxon>Gammaproteobacteria</taxon>
        <taxon>Vibrionales</taxon>
        <taxon>Vibrionaceae</taxon>
        <taxon>Vibrio</taxon>
    </lineage>
</organism>
<dbReference type="Proteomes" id="UP000244197">
    <property type="component" value="Unassembled WGS sequence"/>
</dbReference>
<sequence length="661" mass="76509">MFSFDKNLYKGICIPYARFSTKSQSKVGKKSLERQLGEARRYAEQNNLFINEDLIFADKGVSGRSLSGNLAKAFKKGQMQVMLAMLDDVPAEERQFVFITFHNFDRFSRMSPDDAQAYFNLILQKGFNIITTIDNQLYTRNNKSLSSMIISIIKMTTAWQESEVKSIYVKDALARKKEIVDYLYNHPSQKGKHKHIGVVQPSIPRWIKQENITYEYVDQNGLKKVDTFKRFTLHEQKAKIVQYIFELRLSGLGHTRISQRLNEEGIPVFDQGKFKEAKHWHGYAIQNILVNEKVLGHLVLKSYKEEEFLCEESKTFKKRKVSVDSTGKLHNYYPAAVTEDMFIRANNVQLNKKSKPKPIGRIGERTNIFARIMVCSCGGSLQYHRTVKKFKNHERIKEYLRCLNAQFKNKCNCSGINYTELEESFFRFVNHLDFRSICAVGAGSVDNKIQSIEMQISESETVFNKLKLTKQGLEKTFNSAIEKGMDATFVLNSISQNDEQQKEVKSKIEDLGLHIKKLELSKQNTVDEIIDMQAYSKDLKKADMDTKIKMRKKINDFLSSHIEHMEVCSNDYQRFVIVCFGDNIIRTYAYSDNFASDLMFNSIKVNFEGLNATQSKFLFVNYLKIIRESLKGERGAVSRLDMLNDLKQAKELYYNNLGIEL</sequence>
<keyword evidence="2" id="KW-0233">DNA recombination</keyword>
<dbReference type="PANTHER" id="PTHR30461">
    <property type="entry name" value="DNA-INVERTASE FROM LAMBDOID PROPHAGE"/>
    <property type="match status" value="1"/>
</dbReference>
<dbReference type="AlphaFoldDB" id="A0A2T5F110"/>